<accession>A0A2H3KNV7</accession>
<dbReference type="Pfam" id="PF02801">
    <property type="entry name" value="Ketoacyl-synt_C"/>
    <property type="match status" value="1"/>
</dbReference>
<dbReference type="SMART" id="SM00825">
    <property type="entry name" value="PKS_KS"/>
    <property type="match status" value="1"/>
</dbReference>
<feature type="domain" description="Carrier" evidence="6">
    <location>
        <begin position="1813"/>
        <end position="1889"/>
    </location>
</feature>
<dbReference type="InterPro" id="IPR036736">
    <property type="entry name" value="ACP-like_sf"/>
</dbReference>
<evidence type="ECO:0000256" key="1">
    <source>
        <dbReference type="ARBA" id="ARBA00022450"/>
    </source>
</evidence>
<dbReference type="CDD" id="cd00833">
    <property type="entry name" value="PKS"/>
    <property type="match status" value="1"/>
</dbReference>
<dbReference type="Pfam" id="PF00550">
    <property type="entry name" value="PP-binding"/>
    <property type="match status" value="2"/>
</dbReference>
<dbReference type="SUPFAM" id="SSF51735">
    <property type="entry name" value="NAD(P)-binding Rossmann-fold domains"/>
    <property type="match status" value="2"/>
</dbReference>
<gene>
    <name evidence="9" type="ORF">A9Q02_01300</name>
</gene>
<protein>
    <submittedName>
        <fullName evidence="9">Beta-ketoacyl synthase</fullName>
    </submittedName>
</protein>
<keyword evidence="10" id="KW-1185">Reference proteome</keyword>
<evidence type="ECO:0000256" key="5">
    <source>
        <dbReference type="SAM" id="MobiDB-lite"/>
    </source>
</evidence>
<dbReference type="Pfam" id="PF00698">
    <property type="entry name" value="Acyl_transf_1"/>
    <property type="match status" value="1"/>
</dbReference>
<comment type="caution">
    <text evidence="9">The sequence shown here is derived from an EMBL/GenBank/DDBJ whole genome shotgun (WGS) entry which is preliminary data.</text>
</comment>
<dbReference type="InterPro" id="IPR018201">
    <property type="entry name" value="Ketoacyl_synth_AS"/>
</dbReference>
<feature type="region of interest" description="N-terminal hotdog fold" evidence="4">
    <location>
        <begin position="2902"/>
        <end position="3042"/>
    </location>
</feature>
<dbReference type="InterPro" id="IPR049551">
    <property type="entry name" value="PKS_DH_C"/>
</dbReference>
<evidence type="ECO:0000256" key="3">
    <source>
        <dbReference type="ARBA" id="ARBA00022679"/>
    </source>
</evidence>
<dbReference type="Proteomes" id="UP000220922">
    <property type="component" value="Unassembled WGS sequence"/>
</dbReference>
<evidence type="ECO:0000259" key="6">
    <source>
        <dbReference type="PROSITE" id="PS50075"/>
    </source>
</evidence>
<feature type="domain" description="Carrier" evidence="6">
    <location>
        <begin position="2245"/>
        <end position="2324"/>
    </location>
</feature>
<proteinExistence type="predicted"/>
<dbReference type="PROSITE" id="PS00606">
    <property type="entry name" value="KS3_1"/>
    <property type="match status" value="2"/>
</dbReference>
<dbReference type="PROSITE" id="PS52019">
    <property type="entry name" value="PKS_MFAS_DH"/>
    <property type="match status" value="1"/>
</dbReference>
<dbReference type="Gene3D" id="3.10.129.110">
    <property type="entry name" value="Polyketide synthase dehydratase"/>
    <property type="match status" value="1"/>
</dbReference>
<evidence type="ECO:0000259" key="8">
    <source>
        <dbReference type="PROSITE" id="PS52019"/>
    </source>
</evidence>
<evidence type="ECO:0000313" key="10">
    <source>
        <dbReference type="Proteomes" id="UP000220922"/>
    </source>
</evidence>
<dbReference type="GO" id="GO:0004315">
    <property type="term" value="F:3-oxoacyl-[acyl-carrier-protein] synthase activity"/>
    <property type="evidence" value="ECO:0007669"/>
    <property type="project" value="InterPro"/>
</dbReference>
<dbReference type="CDD" id="cd08953">
    <property type="entry name" value="KR_2_SDR_x"/>
    <property type="match status" value="1"/>
</dbReference>
<name>A0A2H3KNV7_9CHLR</name>
<dbReference type="PANTHER" id="PTHR43074:SF1">
    <property type="entry name" value="BETA-KETOACYL SYNTHASE FAMILY PROTEIN-RELATED"/>
    <property type="match status" value="1"/>
</dbReference>
<dbReference type="InterPro" id="IPR052568">
    <property type="entry name" value="PKS-FAS_Synthase"/>
</dbReference>
<dbReference type="PANTHER" id="PTHR43074">
    <property type="entry name" value="OMEGA-3 POLYUNSATURATED FATTY ACID SYNTHASE PFAB-RELATED"/>
    <property type="match status" value="1"/>
</dbReference>
<dbReference type="InterPro" id="IPR042104">
    <property type="entry name" value="PKS_dehydratase_sf"/>
</dbReference>
<comment type="caution">
    <text evidence="4">Lacks conserved residue(s) required for the propagation of feature annotation.</text>
</comment>
<dbReference type="Gene3D" id="3.40.366.10">
    <property type="entry name" value="Malonyl-Coenzyme A Acyl Carrier Protein, domain 2"/>
    <property type="match status" value="1"/>
</dbReference>
<dbReference type="PROSITE" id="PS50075">
    <property type="entry name" value="CARRIER"/>
    <property type="match status" value="5"/>
</dbReference>
<dbReference type="RefSeq" id="WP_097651642.1">
    <property type="nucleotide sequence ID" value="NZ_LYXE01000063.1"/>
</dbReference>
<feature type="domain" description="Carrier" evidence="6">
    <location>
        <begin position="1921"/>
        <end position="1997"/>
    </location>
</feature>
<dbReference type="Pfam" id="PF14765">
    <property type="entry name" value="PS-DH"/>
    <property type="match status" value="1"/>
</dbReference>
<dbReference type="InterPro" id="IPR009081">
    <property type="entry name" value="PP-bd_ACP"/>
</dbReference>
<dbReference type="Gene3D" id="1.10.1200.10">
    <property type="entry name" value="ACP-like"/>
    <property type="match status" value="6"/>
</dbReference>
<dbReference type="Gene3D" id="3.40.50.720">
    <property type="entry name" value="NAD(P)-binding Rossmann-like Domain"/>
    <property type="match status" value="1"/>
</dbReference>
<dbReference type="SUPFAM" id="SSF53901">
    <property type="entry name" value="Thiolase-like"/>
    <property type="match status" value="3"/>
</dbReference>
<feature type="domain" description="PKS/mFAS DH" evidence="8">
    <location>
        <begin position="2902"/>
        <end position="3196"/>
    </location>
</feature>
<dbReference type="InterPro" id="IPR014030">
    <property type="entry name" value="Ketoacyl_synth_N"/>
</dbReference>
<feature type="region of interest" description="C-terminal hotdog fold" evidence="4">
    <location>
        <begin position="3056"/>
        <end position="3196"/>
    </location>
</feature>
<evidence type="ECO:0000256" key="4">
    <source>
        <dbReference type="PROSITE-ProRule" id="PRU01363"/>
    </source>
</evidence>
<evidence type="ECO:0000259" key="7">
    <source>
        <dbReference type="PROSITE" id="PS52004"/>
    </source>
</evidence>
<dbReference type="OrthoDB" id="139272at2"/>
<dbReference type="Pfam" id="PF08659">
    <property type="entry name" value="KR"/>
    <property type="match status" value="1"/>
</dbReference>
<dbReference type="InterPro" id="IPR049900">
    <property type="entry name" value="PKS_mFAS_DH"/>
</dbReference>
<dbReference type="InterPro" id="IPR020841">
    <property type="entry name" value="PKS_Beta-ketoAc_synthase_dom"/>
</dbReference>
<dbReference type="SUPFAM" id="SSF55048">
    <property type="entry name" value="Probable ACP-binding domain of malonyl-CoA ACP transacylase"/>
    <property type="match status" value="1"/>
</dbReference>
<dbReference type="Gene3D" id="3.30.70.250">
    <property type="entry name" value="Malonyl-CoA ACP transacylase, ACP-binding"/>
    <property type="match status" value="1"/>
</dbReference>
<dbReference type="Gene3D" id="3.40.47.10">
    <property type="match status" value="2"/>
</dbReference>
<evidence type="ECO:0000256" key="2">
    <source>
        <dbReference type="ARBA" id="ARBA00022553"/>
    </source>
</evidence>
<dbReference type="SMART" id="SM00822">
    <property type="entry name" value="PKS_KR"/>
    <property type="match status" value="1"/>
</dbReference>
<dbReference type="InterPro" id="IPR036291">
    <property type="entry name" value="NAD(P)-bd_dom_sf"/>
</dbReference>
<dbReference type="EMBL" id="LYXE01000063">
    <property type="protein sequence ID" value="PDV99876.1"/>
    <property type="molecule type" value="Genomic_DNA"/>
</dbReference>
<keyword evidence="3" id="KW-0808">Transferase</keyword>
<dbReference type="PROSITE" id="PS52004">
    <property type="entry name" value="KS3_2"/>
    <property type="match status" value="2"/>
</dbReference>
<dbReference type="InterPro" id="IPR013968">
    <property type="entry name" value="PKS_KR"/>
</dbReference>
<feature type="domain" description="Ketosynthase family 3 (KS3)" evidence="7">
    <location>
        <begin position="6"/>
        <end position="466"/>
    </location>
</feature>
<dbReference type="InterPro" id="IPR016035">
    <property type="entry name" value="Acyl_Trfase/lysoPLipase"/>
</dbReference>
<keyword evidence="2" id="KW-0597">Phosphoprotein</keyword>
<feature type="domain" description="Ketosynthase family 3 (KS3)" evidence="7">
    <location>
        <begin position="1042"/>
        <end position="1546"/>
    </location>
</feature>
<organism evidence="9 10">
    <name type="scientific">Candidatus Chloroploca asiatica</name>
    <dbReference type="NCBI Taxonomy" id="1506545"/>
    <lineage>
        <taxon>Bacteria</taxon>
        <taxon>Bacillati</taxon>
        <taxon>Chloroflexota</taxon>
        <taxon>Chloroflexia</taxon>
        <taxon>Chloroflexales</taxon>
        <taxon>Chloroflexineae</taxon>
        <taxon>Oscillochloridaceae</taxon>
        <taxon>Candidatus Chloroploca</taxon>
    </lineage>
</organism>
<feature type="region of interest" description="Disordered" evidence="5">
    <location>
        <begin position="483"/>
        <end position="503"/>
    </location>
</feature>
<dbReference type="GO" id="GO:0006633">
    <property type="term" value="P:fatty acid biosynthetic process"/>
    <property type="evidence" value="ECO:0007669"/>
    <property type="project" value="InterPro"/>
</dbReference>
<dbReference type="InterPro" id="IPR001227">
    <property type="entry name" value="Ac_transferase_dom_sf"/>
</dbReference>
<dbReference type="InterPro" id="IPR016039">
    <property type="entry name" value="Thiolase-like"/>
</dbReference>
<keyword evidence="1" id="KW-0596">Phosphopantetheine</keyword>
<feature type="region of interest" description="Disordered" evidence="5">
    <location>
        <begin position="2328"/>
        <end position="2348"/>
    </location>
</feature>
<dbReference type="InterPro" id="IPR057326">
    <property type="entry name" value="KR_dom"/>
</dbReference>
<dbReference type="SMART" id="SM00827">
    <property type="entry name" value="PKS_AT"/>
    <property type="match status" value="1"/>
</dbReference>
<feature type="compositionally biased region" description="Low complexity" evidence="5">
    <location>
        <begin position="2330"/>
        <end position="2348"/>
    </location>
</feature>
<feature type="domain" description="Carrier" evidence="6">
    <location>
        <begin position="2139"/>
        <end position="2215"/>
    </location>
</feature>
<reference evidence="9 10" key="1">
    <citation type="submission" date="2016-05" db="EMBL/GenBank/DDBJ databases">
        <authorList>
            <person name="Lavstsen T."/>
            <person name="Jespersen J.S."/>
        </authorList>
    </citation>
    <scope>NUCLEOTIDE SEQUENCE [LARGE SCALE GENOMIC DNA]</scope>
    <source>
        <strain evidence="9 10">B7-9</strain>
    </source>
</reference>
<dbReference type="InterPro" id="IPR014043">
    <property type="entry name" value="Acyl_transferase_dom"/>
</dbReference>
<dbReference type="Pfam" id="PF00109">
    <property type="entry name" value="ketoacyl-synt"/>
    <property type="match status" value="2"/>
</dbReference>
<sequence>MDTSASCAIAIVGVGAILPDAPNARAFWQNILSRRYSISETPADRWSLADYYDPDPAAPDKTYSKIGGWVQDFQFDWQRFRIPPRVANAMDQGQQWAVTVAAEALADYGFPDRALNTDNTGVILGTAMGGELHYLTNQRIVAPDFANYLASTDAFKALPAEAQAAMLAQFYAEVGRKLPAISEDSMPGELPNIVAGRVANVLNLRGPNFITDAACASTFAAVASAVEMLSEGHVDAVITGGVDRNMGISTYVKFCKIGALSATGTRPFGDGADGFVMGEGAAAFLLKRLADAERDGDTIYAVIRGVGASSDGKGKGITAPNPIGQIYAIERAWKNAGLDPATCTLLEAHGTSTRVGDVVEVESLSKVFASAERGRIGLGSAKSNIGHLKAGAGAAGLLKATFAVHEKILPPTLNAMPSNPSVDFTSTPFSLLHEGREWERSAAFPRRAGVSAYGFGGTNFHLVLEEYVPGMITTGPRRYQSAAVPGDAGGGEAKSVSKHYAAPAQVDQKPPLRGMLALGAATGAELAARITATLERVKGGWTPPLAAPDRAELRQPERLVVDFGEASDLAEKLGKAARAAGLNNPAAWRPLAAQGVFRGSGTVSGKVAFLFPGQGSQYLNMGRELAQQSAAVAAVFAEADAVMTPILGQPLTSYLFVDSNDPAVIKQAERALMQTAITQPAMLTLDIALLTLLSEYGIRPDMVMGHSLGEYGALVAAGIMPFAQALEAAAARGAEMTRVSVEDNGWMAAVMAPLEVIESTLKEVDGYVVAANLNSYSQAVIGGASRAVEQAIDLFVSRGFQAQRIPVSHAFHTSIVAPASGPLRKVLDRLHIREPELPLVANVTGELYPTTVEGIKDILERQIASPVQWVKGLETLYREGCRIFIECGPKKALKGFVDDVLGDKGDAVALFTNHPKTGEIASFNQALCGLYAAGLDAAEPVAVATRVSSAQRVAAAYAHEAPVVSHRLTTNVTHLPALEAEMGQASPIEDTREMNQGDYHGAQHGNGNGFEALSALLTQALRQGGTSPAGQSAAYDRNVPPTGSIVISGTGLGLPGAAKPLMAADNAERILRGEQLIDLIPERFRRLMVKKHVTRVVKGEDGGGSFQEIDHADDVIRLAGRSGSFDLTAEYGVAANLVEALDITSQLAMAAGLDALREAGLPLVQTYKKTSKGTFLPERWMLPEALRDETGVIFASAFPGYDQLSGELQRYYEHEGRLALLQELEALRNVTSDEATLMRLMQRINEVRDEIERNPYTFDRRFIFRILAMGHSQLAEYIGARGPNTHVNAACASTAQAVAIAEDWIRSGRCRRVLVVGGDDVTSEHMLEWVGAGFLATGAAATDDAVEEAALPFDRRRHGTLLGMGACALLVESEDAVRERGMRGIVEVLSSETNNSAFHGTRLDVQHISQIVDNLVRAAEQRFGLDRRTMAAQTVFISHETFTPARGGSASAEIAALRHTFGPAASDIVIANTKGFTGHPMGVGIEDVIAVKILEHGIVPPVPNYREPDPELGQLNLSRGGRYPVRYAIHLAAGFGSQIALTLLRRIPGSIERIDQRQRYDYWLAQVSGYDRAETEVVKRVLRIKAQGAPKRVPAPSDWVPGTGPVQRAAFAPDVTGHHMTVTPASNGRSSAPALVSRPATPAPVAPVPTPVATRPVEAVTPAPVAPKPVVAPTPVAPAPAAPVAPVAPAPVAPVAPVAPAPVSDPVADTVLALVADKTGYPSEMLDLDLDLEADLGVDTVKQAETFAAVREAFNIPRIENLRLRDYPTMRHVIGFVREQRPDLATPAATPVATPVAPAPQPVAPVAPATVSDPVADTVLALVADKTGYPSEMLDLDLDLEADLGVDTVKQAETFAAVREAFNIPRIEDLKLRDYPTMRHVIGFVRTQRPDLAAPVAAPAAAPVATAPQPVAVSASAVVSDPVADTVLNLVADKTGYPSEMLDLDLDLEADLGVDTVKQAETFAAVREAFNIPRIEDLKLRDYPTMRHVIGFVRTQRPDLAAPVAAPVTAPVAAAPQPVTVSAPAAVSDPVADTVLNLVADKTGYPIEMLDLDLDLEADLGVDTVKQAETFAAVREAFNIPRIEDLKLRDYPTMRHVIGFVRTQRPDLAAPVAAPAAVAPQPTGAVAPAATPVAQPAIDPITETVLGLVADKTGYPTEMLDLDLDLEADLGVDTVKQAETFAAVREAFNIPRIEDLKLRDYPTLRDVIGFVHTQRPDLAAAAAAAATGTNGAAPVAQSTEEGLAPASDHVTTTVLNLVADKTGYPIEMLDLDLDLEADLGVDTVKQAETFAAVREAFNIPRIEDLKLRDYPTLRAVIGFVYTQRPETRNGTAVGSEGTGTTATAESTQTTTAVPAGAYNLSEANRAPRRVATPVLRPPLDLCKATNVQLSEGTRVIVMLDRSGVGKALVTRLEKRGVSVLPIEVPPEEGAIGAMIQGMLAEGPIDGLYWLPALDVEPDLEELDLEEWHELNRTRVKNLHLATHTLVGAQPERIPFLVVGTRMGGRHGYDDDGAAAPLGGAVTGFAKAYKREYPSVLVKAVDFETGRKSVEPAESLIAETLSDPGIVEVGYSDGLRLSVSLEERHAYNGNSGMVLTPETVYLVTGAAGGITSAIIGDLAAAGMGGTFYLLDLTPHPDPADEHIRLFRQDRAALKAALIAEAQARGERPTPVQIDRGIMAIERSEAALRVIEVIEAAGGTANYYSLDLRDTAAVSGVIDTIREREGHIDVLLHAGGIEISRALNEKTHDEFSRVFDIKADGFFNMLRAAKGLPIGATVAFSSVAGRFGNSGQTDYSAANDLLCKISSSMRRWRPDTRAIVIDWTAWGGIGMATRGSIPRIMEMAGIDMLPPEVGIPTIRRELTAGDTRDEIVVGLRLGVLTEEFDPTGGLDPAKIAATLAARERPYLMVGTVEAAKLYGGIIAQTSLDPHEQPFLYDHQIEGTPVLPGVMGTEGFAEVAGLFAPDFRLARIEHERLDSPVKFHRSQPRTLTLRAVIRPAAGGDLLAQTTLSSMFQPVVAPGQTPPPAQETVHFRAEVRLTRGEITPAQTERPIADEHARVIERSEIYKVYFHGPAYQVLEKVMLSDKMAIGMLAGDLPPDSTPVNAEHLVDPRLLELCFQTAGVWEIVQTEAMALPSSLDTLEVYRHLEEAGDAQIYAIVTPVENGTSFDARVVDDLGNVYLDLHGYRTARLPGTAHL</sequence>
<feature type="domain" description="Carrier" evidence="6">
    <location>
        <begin position="1705"/>
        <end position="1781"/>
    </location>
</feature>
<dbReference type="InterPro" id="IPR014031">
    <property type="entry name" value="Ketoacyl_synth_C"/>
</dbReference>
<evidence type="ECO:0000313" key="9">
    <source>
        <dbReference type="EMBL" id="PDV99876.1"/>
    </source>
</evidence>
<dbReference type="SUPFAM" id="SSF52151">
    <property type="entry name" value="FabD/lysophospholipase-like"/>
    <property type="match status" value="1"/>
</dbReference>
<dbReference type="SUPFAM" id="SSF47336">
    <property type="entry name" value="ACP-like"/>
    <property type="match status" value="6"/>
</dbReference>
<feature type="region of interest" description="Disordered" evidence="5">
    <location>
        <begin position="1625"/>
        <end position="1647"/>
    </location>
</feature>
<dbReference type="InterPro" id="IPR016036">
    <property type="entry name" value="Malonyl_transacylase_ACP-bd"/>
</dbReference>